<evidence type="ECO:0000313" key="7">
    <source>
        <dbReference type="Proteomes" id="UP001480595"/>
    </source>
</evidence>
<evidence type="ECO:0000256" key="1">
    <source>
        <dbReference type="ARBA" id="ARBA00004123"/>
    </source>
</evidence>
<reference evidence="6 7" key="1">
    <citation type="submission" date="2023-01" db="EMBL/GenBank/DDBJ databases">
        <title>Analysis of 21 Apiospora genomes using comparative genomics revels a genus with tremendous synthesis potential of carbohydrate active enzymes and secondary metabolites.</title>
        <authorList>
            <person name="Sorensen T."/>
        </authorList>
    </citation>
    <scope>NUCLEOTIDE SEQUENCE [LARGE SCALE GENOMIC DNA]</scope>
    <source>
        <strain evidence="6 7">CBS 135458</strain>
    </source>
</reference>
<evidence type="ECO:0000256" key="2">
    <source>
        <dbReference type="ARBA" id="ARBA00022723"/>
    </source>
</evidence>
<dbReference type="InterPro" id="IPR007219">
    <property type="entry name" value="XnlR_reg_dom"/>
</dbReference>
<dbReference type="InterPro" id="IPR001138">
    <property type="entry name" value="Zn2Cys6_DnaBD"/>
</dbReference>
<keyword evidence="2" id="KW-0479">Metal-binding</keyword>
<dbReference type="Pfam" id="PF00172">
    <property type="entry name" value="Zn_clus"/>
    <property type="match status" value="1"/>
</dbReference>
<evidence type="ECO:0000259" key="5">
    <source>
        <dbReference type="PROSITE" id="PS50048"/>
    </source>
</evidence>
<dbReference type="RefSeq" id="XP_066717459.1">
    <property type="nucleotide sequence ID" value="XM_066858190.1"/>
</dbReference>
<keyword evidence="7" id="KW-1185">Reference proteome</keyword>
<dbReference type="EMBL" id="JAQQWL010000006">
    <property type="protein sequence ID" value="KAK8070165.1"/>
    <property type="molecule type" value="Genomic_DNA"/>
</dbReference>
<sequence length="684" mass="76589">MPSSEPQRPLNMSKPESERALISSFACTSCVRRKVKCDRMLPACSSCVKTKAGCVYRAPPPPQRRRRRLDQNSGGQRKSVVAAAEESDLKARLAQYEQILQEHGLLPDPAPPAVTGENKTSDEARDGRLIFRGGKSRYVSSSVWLDADEAELHDLAEHDNYDENEDANFEIKWSIDPLSAALLGNIRNLVDFHPSPGDAQKLWTAHSNNVEPLCKILHIPTTTKMVEKVTQQPATASKEDECLLFAIYHFATLSMSDEECLRDFGQSRSTLLPRYSFALRQALVNASWLKTTDMTVLQALVLYLLATRLTTDPHTYWIMTGVAVRIAQRMGLHRNREETELPPFEVEMRRRLFWQLIPLDGYAGQISGTSISVPPNSWETKQPLNINDSQIWPGMTKKPVAQEGPTEMIFCLVKAQLSDLYNRSGVKVPKFGPTVNLKTGAELDKIIDEAEGAIEAKYLRYCEIGNPLNFLLLGNVRSAANSVRLRNRISRLVSRTDDASDQEMRDLCALADKILETDNALYRNPSVRGFRWKIESLFIWDALKCLLMGLSRPGFYATADELSAMWNKIAEVYSNHGEITEAKGAMQAIIGKATLQAWDANPPSLHPPVSEPTFITMLHSQYKKIADSKPLEDAADSGNVDGAYDESMFSLDDYFGPSGIMDLNMEDYLNVDPASWTFWDSSQA</sequence>
<dbReference type="SMART" id="SM00066">
    <property type="entry name" value="GAL4"/>
    <property type="match status" value="1"/>
</dbReference>
<comment type="subcellular location">
    <subcellularLocation>
        <location evidence="1">Nucleus</location>
    </subcellularLocation>
</comment>
<dbReference type="CDD" id="cd00067">
    <property type="entry name" value="GAL4"/>
    <property type="match status" value="1"/>
</dbReference>
<dbReference type="PANTHER" id="PTHR31001">
    <property type="entry name" value="UNCHARACTERIZED TRANSCRIPTIONAL REGULATORY PROTEIN"/>
    <property type="match status" value="1"/>
</dbReference>
<dbReference type="Pfam" id="PF04082">
    <property type="entry name" value="Fungal_trans"/>
    <property type="match status" value="1"/>
</dbReference>
<dbReference type="SUPFAM" id="SSF57701">
    <property type="entry name" value="Zn2/Cys6 DNA-binding domain"/>
    <property type="match status" value="1"/>
</dbReference>
<gene>
    <name evidence="6" type="ORF">PG994_006781</name>
</gene>
<evidence type="ECO:0000256" key="4">
    <source>
        <dbReference type="SAM" id="MobiDB-lite"/>
    </source>
</evidence>
<dbReference type="PANTHER" id="PTHR31001:SF85">
    <property type="entry name" value="ZN(II)2CYS6 TRANSCRIPTION FACTOR (EUROFUNG)"/>
    <property type="match status" value="1"/>
</dbReference>
<feature type="domain" description="Zn(2)-C6 fungal-type" evidence="5">
    <location>
        <begin position="26"/>
        <end position="56"/>
    </location>
</feature>
<dbReference type="InterPro" id="IPR036864">
    <property type="entry name" value="Zn2-C6_fun-type_DNA-bd_sf"/>
</dbReference>
<evidence type="ECO:0000256" key="3">
    <source>
        <dbReference type="ARBA" id="ARBA00023242"/>
    </source>
</evidence>
<proteinExistence type="predicted"/>
<keyword evidence="3" id="KW-0539">Nucleus</keyword>
<dbReference type="PROSITE" id="PS50048">
    <property type="entry name" value="ZN2_CY6_FUNGAL_2"/>
    <property type="match status" value="1"/>
</dbReference>
<protein>
    <submittedName>
        <fullName evidence="6">Fungal-specific transcription factor domain-containing protein</fullName>
    </submittedName>
</protein>
<organism evidence="6 7">
    <name type="scientific">Apiospora phragmitis</name>
    <dbReference type="NCBI Taxonomy" id="2905665"/>
    <lineage>
        <taxon>Eukaryota</taxon>
        <taxon>Fungi</taxon>
        <taxon>Dikarya</taxon>
        <taxon>Ascomycota</taxon>
        <taxon>Pezizomycotina</taxon>
        <taxon>Sordariomycetes</taxon>
        <taxon>Xylariomycetidae</taxon>
        <taxon>Amphisphaeriales</taxon>
        <taxon>Apiosporaceae</taxon>
        <taxon>Apiospora</taxon>
    </lineage>
</organism>
<dbReference type="Gene3D" id="4.10.240.10">
    <property type="entry name" value="Zn(2)-C6 fungal-type DNA-binding domain"/>
    <property type="match status" value="1"/>
</dbReference>
<name>A0ABR1VG22_9PEZI</name>
<dbReference type="InterPro" id="IPR050613">
    <property type="entry name" value="Sec_Metabolite_Reg"/>
</dbReference>
<dbReference type="SMART" id="SM00906">
    <property type="entry name" value="Fungal_trans"/>
    <property type="match status" value="1"/>
</dbReference>
<dbReference type="GeneID" id="92091253"/>
<accession>A0ABR1VG22</accession>
<comment type="caution">
    <text evidence="6">The sequence shown here is derived from an EMBL/GenBank/DDBJ whole genome shotgun (WGS) entry which is preliminary data.</text>
</comment>
<dbReference type="CDD" id="cd12148">
    <property type="entry name" value="fungal_TF_MHR"/>
    <property type="match status" value="1"/>
</dbReference>
<evidence type="ECO:0000313" key="6">
    <source>
        <dbReference type="EMBL" id="KAK8070165.1"/>
    </source>
</evidence>
<dbReference type="Proteomes" id="UP001480595">
    <property type="component" value="Unassembled WGS sequence"/>
</dbReference>
<feature type="region of interest" description="Disordered" evidence="4">
    <location>
        <begin position="55"/>
        <end position="83"/>
    </location>
</feature>